<accession>A0A926KN08</accession>
<proteinExistence type="predicted"/>
<protein>
    <submittedName>
        <fullName evidence="2">Glycoside hydrolase family 88 protein</fullName>
    </submittedName>
</protein>
<dbReference type="SUPFAM" id="SSF48208">
    <property type="entry name" value="Six-hairpin glycosidases"/>
    <property type="match status" value="1"/>
</dbReference>
<dbReference type="PANTHER" id="PTHR33886:SF8">
    <property type="entry name" value="UNSATURATED RHAMNOGALACTURONAN HYDROLASE (EUROFUNG)"/>
    <property type="match status" value="1"/>
</dbReference>
<sequence>MQADVLLERVFQRMITANKDNSNDHMNFDTWEWPVGVALYGLFKYNRINKQDHHLTFMTDWFDRHLDKGLPSKNVNTVAPLLTLAHLYELKHRESYLQVCLEWTEWIMKEMPRTEEGGLQHMTILDANDRQLWDDTLFMTVLFLAKMAQITGRQDLQEEAEYQFLLHIKYLYDTQTGLWYHGWNFIGRHAYSKSLWARGNCWFTASVVEFIEISGVQGSVKRYLLETLQAQVEKLQELQEPDGMWHTLLTDRSSYVEASATAGFGFGILKGIRLGYLPARYAEAGRQALQAVVDRIGEDGTVADVSYGTAIGHSNDHYKAIPVCPTAYGQALTIMLLTEALKR</sequence>
<dbReference type="Gene3D" id="1.50.10.10">
    <property type="match status" value="1"/>
</dbReference>
<keyword evidence="3" id="KW-1185">Reference proteome</keyword>
<evidence type="ECO:0000313" key="2">
    <source>
        <dbReference type="EMBL" id="MBD0380839.1"/>
    </source>
</evidence>
<gene>
    <name evidence="2" type="ORF">ICC18_11980</name>
</gene>
<dbReference type="Proteomes" id="UP000650466">
    <property type="component" value="Unassembled WGS sequence"/>
</dbReference>
<evidence type="ECO:0000313" key="3">
    <source>
        <dbReference type="Proteomes" id="UP000650466"/>
    </source>
</evidence>
<dbReference type="Pfam" id="PF07470">
    <property type="entry name" value="Glyco_hydro_88"/>
    <property type="match status" value="1"/>
</dbReference>
<dbReference type="InterPro" id="IPR012341">
    <property type="entry name" value="6hp_glycosidase-like_sf"/>
</dbReference>
<comment type="caution">
    <text evidence="2">The sequence shown here is derived from an EMBL/GenBank/DDBJ whole genome shotgun (WGS) entry which is preliminary data.</text>
</comment>
<dbReference type="EMBL" id="JACVVD010000003">
    <property type="protein sequence ID" value="MBD0380839.1"/>
    <property type="molecule type" value="Genomic_DNA"/>
</dbReference>
<dbReference type="InterPro" id="IPR052043">
    <property type="entry name" value="PolySaccharide_Degr_Enz"/>
</dbReference>
<dbReference type="GO" id="GO:0016787">
    <property type="term" value="F:hydrolase activity"/>
    <property type="evidence" value="ECO:0007669"/>
    <property type="project" value="UniProtKB-KW"/>
</dbReference>
<dbReference type="AlphaFoldDB" id="A0A926KN08"/>
<dbReference type="GO" id="GO:0005975">
    <property type="term" value="P:carbohydrate metabolic process"/>
    <property type="evidence" value="ECO:0007669"/>
    <property type="project" value="InterPro"/>
</dbReference>
<dbReference type="InterPro" id="IPR008928">
    <property type="entry name" value="6-hairpin_glycosidase_sf"/>
</dbReference>
<dbReference type="PANTHER" id="PTHR33886">
    <property type="entry name" value="UNSATURATED RHAMNOGALACTURONAN HYDROLASE (EUROFUNG)"/>
    <property type="match status" value="1"/>
</dbReference>
<name>A0A926KN08_9BACL</name>
<reference evidence="2" key="1">
    <citation type="submission" date="2020-09" db="EMBL/GenBank/DDBJ databases">
        <title>Draft Genome Sequence of Paenibacillus sp. WST5.</title>
        <authorList>
            <person name="Bao Z."/>
        </authorList>
    </citation>
    <scope>NUCLEOTIDE SEQUENCE</scope>
    <source>
        <strain evidence="2">WST5</strain>
    </source>
</reference>
<organism evidence="2 3">
    <name type="scientific">Paenibacillus sedimenti</name>
    <dbReference type="NCBI Taxonomy" id="2770274"/>
    <lineage>
        <taxon>Bacteria</taxon>
        <taxon>Bacillati</taxon>
        <taxon>Bacillota</taxon>
        <taxon>Bacilli</taxon>
        <taxon>Bacillales</taxon>
        <taxon>Paenibacillaceae</taxon>
        <taxon>Paenibacillus</taxon>
    </lineage>
</organism>
<dbReference type="InterPro" id="IPR010905">
    <property type="entry name" value="Glyco_hydro_88"/>
</dbReference>
<evidence type="ECO:0000256" key="1">
    <source>
        <dbReference type="ARBA" id="ARBA00022801"/>
    </source>
</evidence>
<keyword evidence="1 2" id="KW-0378">Hydrolase</keyword>